<evidence type="ECO:0000313" key="9">
    <source>
        <dbReference type="Proteomes" id="UP000316079"/>
    </source>
</evidence>
<gene>
    <name evidence="8" type="ORF">DNTS_016229</name>
</gene>
<evidence type="ECO:0000256" key="1">
    <source>
        <dbReference type="ARBA" id="ARBA00004635"/>
    </source>
</evidence>
<feature type="domain" description="J" evidence="7">
    <location>
        <begin position="17"/>
        <end position="82"/>
    </location>
</feature>
<dbReference type="InterPro" id="IPR001623">
    <property type="entry name" value="DnaJ_domain"/>
</dbReference>
<dbReference type="PRINTS" id="PR00625">
    <property type="entry name" value="JDOMAIN"/>
</dbReference>
<dbReference type="Pfam" id="PF00226">
    <property type="entry name" value="DnaJ"/>
    <property type="match status" value="1"/>
</dbReference>
<dbReference type="GO" id="GO:0016020">
    <property type="term" value="C:membrane"/>
    <property type="evidence" value="ECO:0007669"/>
    <property type="project" value="UniProtKB-SubCell"/>
</dbReference>
<dbReference type="GO" id="GO:0005737">
    <property type="term" value="C:cytoplasm"/>
    <property type="evidence" value="ECO:0007669"/>
    <property type="project" value="UniProtKB-ARBA"/>
</dbReference>
<accession>A0A553Q0N4</accession>
<evidence type="ECO:0000256" key="2">
    <source>
        <dbReference type="ARBA" id="ARBA00023136"/>
    </source>
</evidence>
<keyword evidence="4" id="KW-0143">Chaperone</keyword>
<feature type="region of interest" description="Disordered" evidence="6">
    <location>
        <begin position="135"/>
        <end position="160"/>
    </location>
</feature>
<proteinExistence type="predicted"/>
<dbReference type="CDD" id="cd06257">
    <property type="entry name" value="DnaJ"/>
    <property type="match status" value="1"/>
</dbReference>
<comment type="subcellular location">
    <subcellularLocation>
        <location evidence="1">Membrane</location>
        <topology evidence="1">Lipid-anchor</topology>
    </subcellularLocation>
</comment>
<dbReference type="PROSITE" id="PS50076">
    <property type="entry name" value="DNAJ_2"/>
    <property type="match status" value="1"/>
</dbReference>
<dbReference type="Proteomes" id="UP000316079">
    <property type="component" value="Unassembled WGS sequence"/>
</dbReference>
<dbReference type="SMART" id="SM00271">
    <property type="entry name" value="DnaJ"/>
    <property type="match status" value="1"/>
</dbReference>
<dbReference type="InterPro" id="IPR018253">
    <property type="entry name" value="DnaJ_domain_CS"/>
</dbReference>
<evidence type="ECO:0000256" key="3">
    <source>
        <dbReference type="ARBA" id="ARBA00023139"/>
    </source>
</evidence>
<dbReference type="AlphaFoldDB" id="A0A553Q0N4"/>
<dbReference type="PANTHER" id="PTHR44027">
    <property type="entry name" value="DNAJ HOMOLOG SUBFAMILY C MEMBER 5 HOMOLOG"/>
    <property type="match status" value="1"/>
</dbReference>
<evidence type="ECO:0000313" key="8">
    <source>
        <dbReference type="EMBL" id="TRY83495.1"/>
    </source>
</evidence>
<protein>
    <recommendedName>
        <fullName evidence="7">J domain-containing protein</fullName>
    </recommendedName>
</protein>
<keyword evidence="3" id="KW-0564">Palmitate</keyword>
<dbReference type="InterPro" id="IPR051434">
    <property type="entry name" value="DnaJ_C_subfamily_member5"/>
</dbReference>
<dbReference type="SUPFAM" id="SSF46565">
    <property type="entry name" value="Chaperone J-domain"/>
    <property type="match status" value="1"/>
</dbReference>
<comment type="caution">
    <text evidence="8">The sequence shown here is derived from an EMBL/GenBank/DDBJ whole genome shotgun (WGS) entry which is preliminary data.</text>
</comment>
<evidence type="ECO:0000256" key="5">
    <source>
        <dbReference type="ARBA" id="ARBA00023288"/>
    </source>
</evidence>
<dbReference type="InterPro" id="IPR036869">
    <property type="entry name" value="J_dom_sf"/>
</dbReference>
<dbReference type="EMBL" id="SRMA01026473">
    <property type="protein sequence ID" value="TRY83495.1"/>
    <property type="molecule type" value="Genomic_DNA"/>
</dbReference>
<keyword evidence="5" id="KW-0449">Lipoprotein</keyword>
<dbReference type="OrthoDB" id="445556at2759"/>
<keyword evidence="9" id="KW-1185">Reference proteome</keyword>
<evidence type="ECO:0000256" key="4">
    <source>
        <dbReference type="ARBA" id="ARBA00023186"/>
    </source>
</evidence>
<evidence type="ECO:0000259" key="7">
    <source>
        <dbReference type="PROSITE" id="PS50076"/>
    </source>
</evidence>
<reference evidence="8 9" key="1">
    <citation type="journal article" date="2019" name="Sci. Data">
        <title>Hybrid genome assembly and annotation of Danionella translucida.</title>
        <authorList>
            <person name="Kadobianskyi M."/>
            <person name="Schulze L."/>
            <person name="Schuelke M."/>
            <person name="Judkewitz B."/>
        </authorList>
    </citation>
    <scope>NUCLEOTIDE SEQUENCE [LARGE SCALE GENOMIC DNA]</scope>
    <source>
        <strain evidence="8 9">Bolton</strain>
    </source>
</reference>
<organism evidence="8 9">
    <name type="scientific">Danionella cerebrum</name>
    <dbReference type="NCBI Taxonomy" id="2873325"/>
    <lineage>
        <taxon>Eukaryota</taxon>
        <taxon>Metazoa</taxon>
        <taxon>Chordata</taxon>
        <taxon>Craniata</taxon>
        <taxon>Vertebrata</taxon>
        <taxon>Euteleostomi</taxon>
        <taxon>Actinopterygii</taxon>
        <taxon>Neopterygii</taxon>
        <taxon>Teleostei</taxon>
        <taxon>Ostariophysi</taxon>
        <taxon>Cypriniformes</taxon>
        <taxon>Danionidae</taxon>
        <taxon>Danioninae</taxon>
        <taxon>Danionella</taxon>
    </lineage>
</organism>
<dbReference type="STRING" id="623744.A0A553Q0N4"/>
<dbReference type="PROSITE" id="PS00636">
    <property type="entry name" value="DNAJ_1"/>
    <property type="match status" value="1"/>
</dbReference>
<evidence type="ECO:0000256" key="6">
    <source>
        <dbReference type="SAM" id="MobiDB-lite"/>
    </source>
</evidence>
<name>A0A553Q0N4_9TELE</name>
<dbReference type="FunFam" id="1.10.287.110:FF:000017">
    <property type="entry name" value="dnaJ homolog subfamily C member 5"/>
    <property type="match status" value="1"/>
</dbReference>
<dbReference type="Gene3D" id="1.10.287.110">
    <property type="entry name" value="DnaJ domain"/>
    <property type="match status" value="1"/>
</dbReference>
<sequence>MTDSSRPQRKLSTIGESLYTTLGLKRGASDDEIKKAYRKLALKYHPDKNPNNPEALEKFKEINNANSILNDETKRQIYDEYGSMGLYVAEQFGNDSVKYYFLMSKCWFKTLVALGLIFTCCCCCYNETVVAEQPVPGTPPGDSGNETVITGQPVPGTPPSAGHSVIVGMPINGSSGNEAVITGQPVPGTPPSAGHSVFVGMPINGSSGNETVITGPPVPSTPPSAGHAVIVGMPIDGSSDGGHLFVVNADTHVDTVQE</sequence>
<dbReference type="PANTHER" id="PTHR44027:SF2">
    <property type="entry name" value="DNAJ HOMOLOG SUBFAMILY C MEMBER 5G"/>
    <property type="match status" value="1"/>
</dbReference>
<keyword evidence="2" id="KW-0472">Membrane</keyword>